<proteinExistence type="predicted"/>
<feature type="region of interest" description="Disordered" evidence="2">
    <location>
        <begin position="125"/>
        <end position="191"/>
    </location>
</feature>
<dbReference type="Proteomes" id="UP000008810">
    <property type="component" value="Chromosome 2"/>
</dbReference>
<feature type="compositionally biased region" description="Basic and acidic residues" evidence="2">
    <location>
        <begin position="166"/>
        <end position="184"/>
    </location>
</feature>
<feature type="region of interest" description="Disordered" evidence="2">
    <location>
        <begin position="1"/>
        <end position="24"/>
    </location>
</feature>
<organism evidence="4">
    <name type="scientific">Brachypodium distachyon</name>
    <name type="common">Purple false brome</name>
    <name type="synonym">Trachynia distachya</name>
    <dbReference type="NCBI Taxonomy" id="15368"/>
    <lineage>
        <taxon>Eukaryota</taxon>
        <taxon>Viridiplantae</taxon>
        <taxon>Streptophyta</taxon>
        <taxon>Embryophyta</taxon>
        <taxon>Tracheophyta</taxon>
        <taxon>Spermatophyta</taxon>
        <taxon>Magnoliopsida</taxon>
        <taxon>Liliopsida</taxon>
        <taxon>Poales</taxon>
        <taxon>Poaceae</taxon>
        <taxon>BOP clade</taxon>
        <taxon>Pooideae</taxon>
        <taxon>Stipodae</taxon>
        <taxon>Brachypodieae</taxon>
        <taxon>Brachypodium</taxon>
    </lineage>
</organism>
<evidence type="ECO:0000256" key="2">
    <source>
        <dbReference type="SAM" id="MobiDB-lite"/>
    </source>
</evidence>
<keyword evidence="1" id="KW-0175">Coiled coil</keyword>
<dbReference type="Pfam" id="PF14303">
    <property type="entry name" value="NAM-associated"/>
    <property type="match status" value="1"/>
</dbReference>
<dbReference type="PANTHER" id="PTHR45125">
    <property type="entry name" value="F21J9.4-RELATED"/>
    <property type="match status" value="1"/>
</dbReference>
<dbReference type="InterPro" id="IPR029466">
    <property type="entry name" value="NAM-associated_C"/>
</dbReference>
<dbReference type="STRING" id="15368.A0A2K2D9X0"/>
<reference evidence="5" key="3">
    <citation type="submission" date="2018-08" db="UniProtKB">
        <authorList>
            <consortium name="EnsemblPlants"/>
        </authorList>
    </citation>
    <scope>IDENTIFICATION</scope>
    <source>
        <strain evidence="5">cv. Bd21</strain>
    </source>
</reference>
<dbReference type="OrthoDB" id="167869at2759"/>
<reference evidence="4" key="2">
    <citation type="submission" date="2017-06" db="EMBL/GenBank/DDBJ databases">
        <title>WGS assembly of Brachypodium distachyon.</title>
        <authorList>
            <consortium name="The International Brachypodium Initiative"/>
            <person name="Lucas S."/>
            <person name="Harmon-Smith M."/>
            <person name="Lail K."/>
            <person name="Tice H."/>
            <person name="Grimwood J."/>
            <person name="Bruce D."/>
            <person name="Barry K."/>
            <person name="Shu S."/>
            <person name="Lindquist E."/>
            <person name="Wang M."/>
            <person name="Pitluck S."/>
            <person name="Vogel J.P."/>
            <person name="Garvin D.F."/>
            <person name="Mockler T.C."/>
            <person name="Schmutz J."/>
            <person name="Rokhsar D."/>
            <person name="Bevan M.W."/>
        </authorList>
    </citation>
    <scope>NUCLEOTIDE SEQUENCE</scope>
    <source>
        <strain evidence="4">Bd21</strain>
    </source>
</reference>
<gene>
    <name evidence="4" type="ORF">BRADI_2g22715v3</name>
</gene>
<evidence type="ECO:0000259" key="3">
    <source>
        <dbReference type="Pfam" id="PF14303"/>
    </source>
</evidence>
<dbReference type="EMBL" id="CM000881">
    <property type="protein sequence ID" value="PNT71075.1"/>
    <property type="molecule type" value="Genomic_DNA"/>
</dbReference>
<dbReference type="InParanoid" id="A0A2K2D9X0"/>
<sequence length="337" mass="39040">QFGAQPMQAEVRTPPVKANNKRKGNFSDKEDEVLVAAWLHASMDPIIGAEQKSATYWNRIHEEYELHKPEGSDRGVNSLSHRWSVLKEQIIDALKLFKSLDKTHKGFVLLHCWNMLRFEQKWLAQTDRSSQSNKKQKSSSNASPSMSTHETNTVHIDDFEATSPAKADHMKRPIGKKAEKERQCRGKNVTSSDDSNVVMALDLVFSKGEAREMARETARQVRENAREASKKERYEGALAMEQKKIEIEERKMKMEIMNKDLSSLDDDQKEYTTGCYGVISLTDDLKDRFEVYGLCCCMNYLSFMLLYELFEVYRLCCCMNYLRFMLLYELFEVYVVV</sequence>
<dbReference type="FunCoup" id="A0A2K2D9X0">
    <property type="interactions" value="12"/>
</dbReference>
<keyword evidence="6" id="KW-1185">Reference proteome</keyword>
<reference evidence="4 5" key="1">
    <citation type="journal article" date="2010" name="Nature">
        <title>Genome sequencing and analysis of the model grass Brachypodium distachyon.</title>
        <authorList>
            <consortium name="International Brachypodium Initiative"/>
        </authorList>
    </citation>
    <scope>NUCLEOTIDE SEQUENCE [LARGE SCALE GENOMIC DNA]</scope>
    <source>
        <strain evidence="4 5">Bd21</strain>
    </source>
</reference>
<feature type="domain" description="No apical meristem-associated C-terminal" evidence="3">
    <location>
        <begin position="105"/>
        <end position="272"/>
    </location>
</feature>
<evidence type="ECO:0000313" key="4">
    <source>
        <dbReference type="EMBL" id="PNT71075.1"/>
    </source>
</evidence>
<dbReference type="AlphaFoldDB" id="A0A2K2D9X0"/>
<dbReference type="PANTHER" id="PTHR45125:SF51">
    <property type="entry name" value="F21J9.4-RELATED"/>
    <property type="match status" value="1"/>
</dbReference>
<evidence type="ECO:0000313" key="6">
    <source>
        <dbReference type="Proteomes" id="UP000008810"/>
    </source>
</evidence>
<feature type="compositionally biased region" description="Low complexity" evidence="2">
    <location>
        <begin position="129"/>
        <end position="147"/>
    </location>
</feature>
<accession>A0A2K2D9X0</accession>
<feature type="coiled-coil region" evidence="1">
    <location>
        <begin position="211"/>
        <end position="251"/>
    </location>
</feature>
<feature type="non-terminal residue" evidence="4">
    <location>
        <position position="1"/>
    </location>
</feature>
<evidence type="ECO:0000313" key="5">
    <source>
        <dbReference type="EnsemblPlants" id="PNT71075"/>
    </source>
</evidence>
<name>A0A2K2D9X0_BRADI</name>
<evidence type="ECO:0000256" key="1">
    <source>
        <dbReference type="SAM" id="Coils"/>
    </source>
</evidence>
<protein>
    <recommendedName>
        <fullName evidence="3">No apical meristem-associated C-terminal domain-containing protein</fullName>
    </recommendedName>
</protein>
<dbReference type="EnsemblPlants" id="PNT71075">
    <property type="protein sequence ID" value="PNT71075"/>
    <property type="gene ID" value="BRADI_2g22715v3"/>
</dbReference>
<dbReference type="Gramene" id="PNT71075">
    <property type="protein sequence ID" value="PNT71075"/>
    <property type="gene ID" value="BRADI_2g22715v3"/>
</dbReference>